<sequence>MNEDLILTLCGKLKELRKERKLQQNEVAKEIGINYATLSKIEGKKIETVPLKTICKLLAYYDMTLYDFIVQNKDITDVEY</sequence>
<dbReference type="EMBL" id="KM521837">
    <property type="protein sequence ID" value="AJW29186.1"/>
    <property type="molecule type" value="Genomic_DNA"/>
</dbReference>
<reference evidence="2" key="1">
    <citation type="submission" date="2014-09" db="EMBL/GenBank/DDBJ databases">
        <authorList>
            <person name="Bender J.K."/>
            <person name="Strommenger B."/>
            <person name="Steglich M."/>
            <person name="Zimmermann O."/>
            <person name="Fenner I."/>
            <person name="Lensing C."/>
            <person name="Dagwadordsch U."/>
            <person name="Werner G."/>
            <person name="Layer F."/>
        </authorList>
    </citation>
    <scope>NUCLEOTIDE SEQUENCE</scope>
    <source>
        <strain evidence="2">12-02300</strain>
        <plasmid evidence="2">p12-02300</plasmid>
    </source>
</reference>
<protein>
    <recommendedName>
        <fullName evidence="1">HTH cro/C1-type domain-containing protein</fullName>
    </recommendedName>
</protein>
<accession>A0A0D4ZZ39</accession>
<evidence type="ECO:0000313" key="2">
    <source>
        <dbReference type="EMBL" id="AJW29186.1"/>
    </source>
</evidence>
<dbReference type="Pfam" id="PF13443">
    <property type="entry name" value="HTH_26"/>
    <property type="match status" value="1"/>
</dbReference>
<evidence type="ECO:0000259" key="1">
    <source>
        <dbReference type="PROSITE" id="PS50943"/>
    </source>
</evidence>
<dbReference type="Gene3D" id="1.10.260.40">
    <property type="entry name" value="lambda repressor-like DNA-binding domains"/>
    <property type="match status" value="1"/>
</dbReference>
<dbReference type="RefSeq" id="WP_063280098.1">
    <property type="nucleotide sequence ID" value="NZ_KM521837.1"/>
</dbReference>
<keyword evidence="2" id="KW-0614">Plasmid</keyword>
<name>A0A0D4ZZ39_STAEP</name>
<dbReference type="SMART" id="SM00530">
    <property type="entry name" value="HTH_XRE"/>
    <property type="match status" value="1"/>
</dbReference>
<dbReference type="AlphaFoldDB" id="A0A0D4ZZ39"/>
<organism evidence="2">
    <name type="scientific">Staphylococcus epidermidis</name>
    <dbReference type="NCBI Taxonomy" id="1282"/>
    <lineage>
        <taxon>Bacteria</taxon>
        <taxon>Bacillati</taxon>
        <taxon>Bacillota</taxon>
        <taxon>Bacilli</taxon>
        <taxon>Bacillales</taxon>
        <taxon>Staphylococcaceae</taxon>
        <taxon>Staphylococcus</taxon>
    </lineage>
</organism>
<reference evidence="2" key="2">
    <citation type="journal article" date="2015" name="J. Antimicrob. Chemother.">
        <title>Linezolid resistance in clinical isolates of Staphylococcus epidermidis from German hospitals and characterization of two cfr-carrying plasmids.</title>
        <authorList>
            <person name="Bender J."/>
            <person name="Strommenger B."/>
            <person name="Steglich M."/>
            <person name="Zimmermann O."/>
            <person name="Fenner I."/>
            <person name="Lensing C."/>
            <person name="Dagwadordsch U."/>
            <person name="Kekule A.S."/>
            <person name="Werner G."/>
            <person name="Layer F."/>
        </authorList>
    </citation>
    <scope>NUCLEOTIDE SEQUENCE</scope>
    <source>
        <strain evidence="2">12-02300</strain>
        <plasmid evidence="2">p12-02300</plasmid>
    </source>
</reference>
<feature type="domain" description="HTH cro/C1-type" evidence="1">
    <location>
        <begin position="13"/>
        <end position="68"/>
    </location>
</feature>
<dbReference type="SUPFAM" id="SSF47413">
    <property type="entry name" value="lambda repressor-like DNA-binding domains"/>
    <property type="match status" value="1"/>
</dbReference>
<dbReference type="InterPro" id="IPR001387">
    <property type="entry name" value="Cro/C1-type_HTH"/>
</dbReference>
<dbReference type="PROSITE" id="PS50943">
    <property type="entry name" value="HTH_CROC1"/>
    <property type="match status" value="1"/>
</dbReference>
<dbReference type="CDD" id="cd00093">
    <property type="entry name" value="HTH_XRE"/>
    <property type="match status" value="1"/>
</dbReference>
<proteinExistence type="predicted"/>
<geneLocation type="plasmid" evidence="2">
    <name>p12-02300</name>
</geneLocation>
<dbReference type="GO" id="GO:0003677">
    <property type="term" value="F:DNA binding"/>
    <property type="evidence" value="ECO:0007669"/>
    <property type="project" value="InterPro"/>
</dbReference>
<dbReference type="InterPro" id="IPR010982">
    <property type="entry name" value="Lambda_DNA-bd_dom_sf"/>
</dbReference>